<proteinExistence type="inferred from homology"/>
<evidence type="ECO:0000256" key="1">
    <source>
        <dbReference type="ARBA" id="ARBA00023125"/>
    </source>
</evidence>
<keyword evidence="2" id="KW-0233">DNA recombination</keyword>
<dbReference type="CDD" id="cd04496">
    <property type="entry name" value="SSB_OBF"/>
    <property type="match status" value="1"/>
</dbReference>
<keyword evidence="2" id="KW-0227">DNA damage</keyword>
<dbReference type="GO" id="GO:0009295">
    <property type="term" value="C:nucleoid"/>
    <property type="evidence" value="ECO:0007669"/>
    <property type="project" value="TreeGrafter"/>
</dbReference>
<dbReference type="KEGG" id="mpec:B9O19_00200"/>
<dbReference type="PROSITE" id="PS50935">
    <property type="entry name" value="SSB"/>
    <property type="match status" value="1"/>
</dbReference>
<feature type="short sequence motif" description="Important for interaction with partner proteins" evidence="2">
    <location>
        <begin position="160"/>
        <end position="165"/>
    </location>
</feature>
<keyword evidence="6" id="KW-1185">Reference proteome</keyword>
<evidence type="ECO:0000313" key="5">
    <source>
        <dbReference type="EMBL" id="AUO18384.1"/>
    </source>
</evidence>
<dbReference type="GO" id="GO:0006310">
    <property type="term" value="P:DNA recombination"/>
    <property type="evidence" value="ECO:0007669"/>
    <property type="project" value="UniProtKB-UniRule"/>
</dbReference>
<keyword evidence="2" id="KW-0234">DNA repair</keyword>
<comment type="function">
    <text evidence="2">Plays an important role in DNA replication, recombination and repair. Binds to ssDNA and to an array of partner proteins to recruit them to their sites of action during DNA metabolism.</text>
</comment>
<keyword evidence="2" id="KW-0235">DNA replication</keyword>
<feature type="compositionally biased region" description="Acidic residues" evidence="4">
    <location>
        <begin position="148"/>
        <end position="165"/>
    </location>
</feature>
<evidence type="ECO:0000256" key="4">
    <source>
        <dbReference type="SAM" id="MobiDB-lite"/>
    </source>
</evidence>
<accession>A0A2K9NZD6</accession>
<gene>
    <name evidence="5" type="ORF">B9O19_00200</name>
</gene>
<evidence type="ECO:0000256" key="3">
    <source>
        <dbReference type="PIRNR" id="PIRNR002070"/>
    </source>
</evidence>
<keyword evidence="1 2" id="KW-0238">DNA-binding</keyword>
<dbReference type="PIRSF" id="PIRSF002070">
    <property type="entry name" value="SSB"/>
    <property type="match status" value="1"/>
</dbReference>
<feature type="region of interest" description="Disordered" evidence="4">
    <location>
        <begin position="99"/>
        <end position="165"/>
    </location>
</feature>
<reference evidence="5 6" key="1">
    <citation type="submission" date="2017-04" db="EMBL/GenBank/DDBJ databases">
        <title>Monoglobus pectinilyticus 14 draft genome.</title>
        <authorList>
            <person name="Kim C."/>
            <person name="Rosendale D.I."/>
            <person name="Kelly W.J."/>
            <person name="Tannock G.W."/>
            <person name="Patchett M.L."/>
            <person name="Jordens J.Z."/>
        </authorList>
    </citation>
    <scope>NUCLEOTIDE SEQUENCE [LARGE SCALE GENOMIC DNA]</scope>
    <source>
        <strain evidence="5 6">14</strain>
    </source>
</reference>
<dbReference type="RefSeq" id="WP_102364687.1">
    <property type="nucleotide sequence ID" value="NZ_CP020991.1"/>
</dbReference>
<dbReference type="GO" id="GO:0006260">
    <property type="term" value="P:DNA replication"/>
    <property type="evidence" value="ECO:0007669"/>
    <property type="project" value="UniProtKB-UniRule"/>
</dbReference>
<dbReference type="EMBL" id="CP020991">
    <property type="protein sequence ID" value="AUO18384.1"/>
    <property type="molecule type" value="Genomic_DNA"/>
</dbReference>
<comment type="subunit">
    <text evidence="2">Homotetramer.</text>
</comment>
<dbReference type="AlphaFoldDB" id="A0A2K9NZD6"/>
<dbReference type="PANTHER" id="PTHR10302:SF27">
    <property type="entry name" value="SINGLE-STRANDED DNA-BINDING PROTEIN"/>
    <property type="match status" value="1"/>
</dbReference>
<feature type="compositionally biased region" description="Polar residues" evidence="4">
    <location>
        <begin position="119"/>
        <end position="141"/>
    </location>
</feature>
<dbReference type="SUPFAM" id="SSF50249">
    <property type="entry name" value="Nucleic acid-binding proteins"/>
    <property type="match status" value="1"/>
</dbReference>
<dbReference type="Gene3D" id="2.40.50.140">
    <property type="entry name" value="Nucleic acid-binding proteins"/>
    <property type="match status" value="1"/>
</dbReference>
<dbReference type="InterPro" id="IPR012340">
    <property type="entry name" value="NA-bd_OB-fold"/>
</dbReference>
<dbReference type="GO" id="GO:0003697">
    <property type="term" value="F:single-stranded DNA binding"/>
    <property type="evidence" value="ECO:0007669"/>
    <property type="project" value="UniProtKB-UniRule"/>
</dbReference>
<organism evidence="5 6">
    <name type="scientific">Monoglobus pectinilyticus</name>
    <dbReference type="NCBI Taxonomy" id="1981510"/>
    <lineage>
        <taxon>Bacteria</taxon>
        <taxon>Bacillati</taxon>
        <taxon>Bacillota</taxon>
        <taxon>Clostridia</taxon>
        <taxon>Monoglobales</taxon>
        <taxon>Monoglobaceae</taxon>
        <taxon>Monoglobus</taxon>
    </lineage>
</organism>
<sequence>MINKVILMGRLTRDPEVRHTSTGKAVCSFSIAIDNGYGENRQTDFINCVAWQNQAEFLGRYFTKGMMVIVAGRISTRTWEGQDGKKNYVTEVIANEVNFGESKKSREENNGYSGGYNNAPQQQAYSSYGAEQQSNNYTAPAQQMPGGLEEDEFTPLSEIDDDLPF</sequence>
<evidence type="ECO:0000256" key="2">
    <source>
        <dbReference type="HAMAP-Rule" id="MF_00984"/>
    </source>
</evidence>
<dbReference type="InterPro" id="IPR011344">
    <property type="entry name" value="ssDNA-bd"/>
</dbReference>
<dbReference type="OrthoDB" id="9809878at2"/>
<dbReference type="GeneID" id="98061631"/>
<dbReference type="PANTHER" id="PTHR10302">
    <property type="entry name" value="SINGLE-STRANDED DNA-BINDING PROTEIN"/>
    <property type="match status" value="1"/>
</dbReference>
<dbReference type="NCBIfam" id="TIGR00621">
    <property type="entry name" value="ssb"/>
    <property type="match status" value="1"/>
</dbReference>
<dbReference type="InterPro" id="IPR000424">
    <property type="entry name" value="Primosome_PriB/ssb"/>
</dbReference>
<dbReference type="GO" id="GO:0006281">
    <property type="term" value="P:DNA repair"/>
    <property type="evidence" value="ECO:0007669"/>
    <property type="project" value="UniProtKB-UniRule"/>
</dbReference>
<dbReference type="Proteomes" id="UP000235589">
    <property type="component" value="Chromosome"/>
</dbReference>
<name>A0A2K9NZD6_9FIRM</name>
<dbReference type="Pfam" id="PF00436">
    <property type="entry name" value="SSB"/>
    <property type="match status" value="1"/>
</dbReference>
<comment type="caution">
    <text evidence="2">Lacks conserved residue(s) required for the propagation of feature annotation.</text>
</comment>
<dbReference type="HAMAP" id="MF_00984">
    <property type="entry name" value="SSB"/>
    <property type="match status" value="1"/>
</dbReference>
<evidence type="ECO:0000313" key="6">
    <source>
        <dbReference type="Proteomes" id="UP000235589"/>
    </source>
</evidence>
<protein>
    <recommendedName>
        <fullName evidence="2 3">Single-stranded DNA-binding protein</fullName>
        <shortName evidence="2">SSB</shortName>
    </recommendedName>
</protein>